<dbReference type="PROSITE" id="PS50053">
    <property type="entry name" value="UBIQUITIN_2"/>
    <property type="match status" value="1"/>
</dbReference>
<evidence type="ECO:0000313" key="8">
    <source>
        <dbReference type="EMBL" id="CAI9768323.1"/>
    </source>
</evidence>
<dbReference type="SUPFAM" id="SSF54236">
    <property type="entry name" value="Ubiquitin-like"/>
    <property type="match status" value="1"/>
</dbReference>
<feature type="region of interest" description="Disordered" evidence="4">
    <location>
        <begin position="712"/>
        <end position="737"/>
    </location>
</feature>
<dbReference type="InterPro" id="IPR031105">
    <property type="entry name" value="TRP_plant"/>
</dbReference>
<dbReference type="PANTHER" id="PTHR21717:SF78">
    <property type="entry name" value="TELOMERE REPEAT-BINDING PROTEIN 4-LIKE"/>
    <property type="match status" value="1"/>
</dbReference>
<evidence type="ECO:0000256" key="4">
    <source>
        <dbReference type="SAM" id="MobiDB-lite"/>
    </source>
</evidence>
<dbReference type="Pfam" id="PF23603">
    <property type="entry name" value="Ubiquitin_TPR1"/>
    <property type="match status" value="1"/>
</dbReference>
<evidence type="ECO:0000256" key="2">
    <source>
        <dbReference type="ARBA" id="ARBA00023125"/>
    </source>
</evidence>
<dbReference type="Pfam" id="PF00249">
    <property type="entry name" value="Myb_DNA-binding"/>
    <property type="match status" value="1"/>
</dbReference>
<dbReference type="SUPFAM" id="SSF46689">
    <property type="entry name" value="Homeodomain-like"/>
    <property type="match status" value="1"/>
</dbReference>
<evidence type="ECO:0000259" key="5">
    <source>
        <dbReference type="PROSITE" id="PS50053"/>
    </source>
</evidence>
<dbReference type="AlphaFoldDB" id="A0AAD1ZEJ6"/>
<dbReference type="InterPro" id="IPR000626">
    <property type="entry name" value="Ubiquitin-like_dom"/>
</dbReference>
<evidence type="ECO:0000259" key="6">
    <source>
        <dbReference type="PROSITE" id="PS50090"/>
    </source>
</evidence>
<keyword evidence="3" id="KW-0539">Nucleus</keyword>
<evidence type="ECO:0008006" key="10">
    <source>
        <dbReference type="Google" id="ProtNLM"/>
    </source>
</evidence>
<feature type="domain" description="HTH myb-type" evidence="7">
    <location>
        <begin position="625"/>
        <end position="684"/>
    </location>
</feature>
<dbReference type="InterPro" id="IPR017930">
    <property type="entry name" value="Myb_dom"/>
</dbReference>
<organism evidence="8 9">
    <name type="scientific">Fraxinus pennsylvanica</name>
    <dbReference type="NCBI Taxonomy" id="56036"/>
    <lineage>
        <taxon>Eukaryota</taxon>
        <taxon>Viridiplantae</taxon>
        <taxon>Streptophyta</taxon>
        <taxon>Embryophyta</taxon>
        <taxon>Tracheophyta</taxon>
        <taxon>Spermatophyta</taxon>
        <taxon>Magnoliopsida</taxon>
        <taxon>eudicotyledons</taxon>
        <taxon>Gunneridae</taxon>
        <taxon>Pentapetalae</taxon>
        <taxon>asterids</taxon>
        <taxon>lamiids</taxon>
        <taxon>Lamiales</taxon>
        <taxon>Oleaceae</taxon>
        <taxon>Oleeae</taxon>
        <taxon>Fraxinus</taxon>
    </lineage>
</organism>
<dbReference type="Proteomes" id="UP000834106">
    <property type="component" value="Chromosome 9"/>
</dbReference>
<dbReference type="EMBL" id="OU503044">
    <property type="protein sequence ID" value="CAI9768323.1"/>
    <property type="molecule type" value="Genomic_DNA"/>
</dbReference>
<dbReference type="Gene3D" id="1.10.246.220">
    <property type="match status" value="1"/>
</dbReference>
<sequence>MGFSTVLCLVGSLVFPNPENEQRKTSTRVYRIKSFNRQIVGDFNHYTADYGFSGYRVPVIPRAPRSVRRRSPQKKLVEDSTISAFELLAAVAGKLLQESESSTSSNAAEAKVHPGFRDGKKTSLPENDKALKLKYFDQGSCAESAFFPEISVQDRNILSIVKELPRAENDSILDRTSALVSCDLPTKVDYDMKLEMCKDKSSDGTFPCKVDGGSNDVGDIYDPKMDNGPEKQLVDEREQVGDLTMANKSSVKDPIKECVNNNVLINSESSVQLSLCRDPIPGALFQKRRNDVKLGIRDDDENSFGCNKPCTKIRPFRLQLCNGYRRTRKMLTSKYRKVAPKIKDREFYNYSEGMKSFYRYRKNIYKRERFHWVPIKKRKLFDHSFEVAYDQEASSESVSNLPEKEMRGDKSSSASIFHKESGLSASVKARQKSKDSKVKFSIKSFRVPELYIEVPETATVGSLKRMVMEAVTAILGSGLQVGVVLQGKKVRDDNRTLQQAGISQSSNLDSLGFALEPSFAHVSGQRTPKDLPLVLRCDADLLSSRSTASQIFDSGVSNASLDPPLVMKLDNDNSQELIPSPKTPIDSLKDGALPDSKALIPVPPMNIETLAVVPFNSKRKCNELSQRRTRRPFSVTEVEALVEAVEKLGTGRWRNVKMRAFEDADHRTYVDLKDKWKTLVHTASIAPQQRRGEPVPQELLDRVLAAHGYWSQHQPKHGKHKDEPLQITDSPMEMVGA</sequence>
<feature type="region of interest" description="Disordered" evidence="4">
    <location>
        <begin position="102"/>
        <end position="123"/>
    </location>
</feature>
<comment type="subcellular location">
    <subcellularLocation>
        <location evidence="1">Nucleus</location>
    </subcellularLocation>
</comment>
<feature type="domain" description="Ubiquitin-like" evidence="5">
    <location>
        <begin position="438"/>
        <end position="508"/>
    </location>
</feature>
<dbReference type="GO" id="GO:0005634">
    <property type="term" value="C:nucleus"/>
    <property type="evidence" value="ECO:0007669"/>
    <property type="project" value="UniProtKB-SubCell"/>
</dbReference>
<evidence type="ECO:0000256" key="1">
    <source>
        <dbReference type="ARBA" id="ARBA00004123"/>
    </source>
</evidence>
<dbReference type="InterPro" id="IPR009057">
    <property type="entry name" value="Homeodomain-like_sf"/>
</dbReference>
<dbReference type="InterPro" id="IPR057625">
    <property type="entry name" value="TPR1-6-like_ubiquitin"/>
</dbReference>
<dbReference type="PROSITE" id="PS51294">
    <property type="entry name" value="HTH_MYB"/>
    <property type="match status" value="1"/>
</dbReference>
<evidence type="ECO:0000256" key="3">
    <source>
        <dbReference type="ARBA" id="ARBA00023242"/>
    </source>
</evidence>
<keyword evidence="9" id="KW-1185">Reference proteome</keyword>
<name>A0AAD1ZEJ6_9LAMI</name>
<dbReference type="GO" id="GO:0042162">
    <property type="term" value="F:telomeric DNA binding"/>
    <property type="evidence" value="ECO:0007669"/>
    <property type="project" value="UniProtKB-ARBA"/>
</dbReference>
<protein>
    <recommendedName>
        <fullName evidence="10">Telomere repeat-binding protein 3</fullName>
    </recommendedName>
</protein>
<reference evidence="8" key="1">
    <citation type="submission" date="2023-05" db="EMBL/GenBank/DDBJ databases">
        <authorList>
            <person name="Huff M."/>
        </authorList>
    </citation>
    <scope>NUCLEOTIDE SEQUENCE</scope>
</reference>
<gene>
    <name evidence="8" type="ORF">FPE_LOCUS15753</name>
</gene>
<accession>A0AAD1ZEJ6</accession>
<feature type="domain" description="Myb-like" evidence="6">
    <location>
        <begin position="625"/>
        <end position="680"/>
    </location>
</feature>
<dbReference type="PROSITE" id="PS50090">
    <property type="entry name" value="MYB_LIKE"/>
    <property type="match status" value="1"/>
</dbReference>
<proteinExistence type="predicted"/>
<dbReference type="InterPro" id="IPR029071">
    <property type="entry name" value="Ubiquitin-like_domsf"/>
</dbReference>
<dbReference type="Gene3D" id="3.10.20.90">
    <property type="entry name" value="Phosphatidylinositol 3-kinase Catalytic Subunit, Chain A, domain 1"/>
    <property type="match status" value="1"/>
</dbReference>
<evidence type="ECO:0000313" key="9">
    <source>
        <dbReference type="Proteomes" id="UP000834106"/>
    </source>
</evidence>
<dbReference type="CDD" id="cd11660">
    <property type="entry name" value="SANT_TRF"/>
    <property type="match status" value="1"/>
</dbReference>
<dbReference type="InterPro" id="IPR001005">
    <property type="entry name" value="SANT/Myb"/>
</dbReference>
<feature type="compositionally biased region" description="Basic and acidic residues" evidence="4">
    <location>
        <begin position="110"/>
        <end position="123"/>
    </location>
</feature>
<dbReference type="SMART" id="SM00717">
    <property type="entry name" value="SANT"/>
    <property type="match status" value="1"/>
</dbReference>
<dbReference type="PANTHER" id="PTHR21717">
    <property type="entry name" value="TELOMERIC REPEAT BINDING PROTEIN"/>
    <property type="match status" value="1"/>
</dbReference>
<keyword evidence="2" id="KW-0238">DNA-binding</keyword>
<evidence type="ECO:0000259" key="7">
    <source>
        <dbReference type="PROSITE" id="PS51294"/>
    </source>
</evidence>